<dbReference type="GO" id="GO:0004553">
    <property type="term" value="F:hydrolase activity, hydrolyzing O-glycosyl compounds"/>
    <property type="evidence" value="ECO:0007669"/>
    <property type="project" value="InterPro"/>
</dbReference>
<reference evidence="3" key="1">
    <citation type="submission" date="2023-06" db="EMBL/GenBank/DDBJ databases">
        <title>Genome-scale phylogeny and comparative genomics of the fungal order Sordariales.</title>
        <authorList>
            <consortium name="Lawrence Berkeley National Laboratory"/>
            <person name="Hensen N."/>
            <person name="Bonometti L."/>
            <person name="Westerberg I."/>
            <person name="Brannstrom I.O."/>
            <person name="Guillou S."/>
            <person name="Cros-Aarteil S."/>
            <person name="Calhoun S."/>
            <person name="Haridas S."/>
            <person name="Kuo A."/>
            <person name="Mondo S."/>
            <person name="Pangilinan J."/>
            <person name="Riley R."/>
            <person name="LaButti K."/>
            <person name="Andreopoulos B."/>
            <person name="Lipzen A."/>
            <person name="Chen C."/>
            <person name="Yanf M."/>
            <person name="Daum C."/>
            <person name="Ng V."/>
            <person name="Clum A."/>
            <person name="Steindorff A."/>
            <person name="Ohm R."/>
            <person name="Martin F."/>
            <person name="Silar P."/>
            <person name="Natvig D."/>
            <person name="Lalanne C."/>
            <person name="Gautier V."/>
            <person name="Ament-velasquez S.L."/>
            <person name="Kruys A."/>
            <person name="Hutchinson M.I."/>
            <person name="Powell A.J."/>
            <person name="Barry K."/>
            <person name="Miller A.N."/>
            <person name="Grigoriev I.V."/>
            <person name="Debuchy R."/>
            <person name="Gladieux P."/>
            <person name="Thoren M.H."/>
            <person name="Johannesson H."/>
        </authorList>
    </citation>
    <scope>NUCLEOTIDE SEQUENCE</scope>
    <source>
        <strain evidence="3">SMH3391-2</strain>
    </source>
</reference>
<gene>
    <name evidence="3" type="ORF">B0T17DRAFT_640716</name>
</gene>
<dbReference type="Gene3D" id="2.60.120.200">
    <property type="match status" value="1"/>
</dbReference>
<dbReference type="Proteomes" id="UP001174934">
    <property type="component" value="Unassembled WGS sequence"/>
</dbReference>
<comment type="caution">
    <text evidence="3">The sequence shown here is derived from an EMBL/GenBank/DDBJ whole genome shotgun (WGS) entry which is preliminary data.</text>
</comment>
<evidence type="ECO:0000259" key="2">
    <source>
        <dbReference type="PROSITE" id="PS51762"/>
    </source>
</evidence>
<feature type="signal peptide" evidence="1">
    <location>
        <begin position="1"/>
        <end position="32"/>
    </location>
</feature>
<dbReference type="PANTHER" id="PTHR38121:SF4">
    <property type="entry name" value="GH16 DOMAIN-CONTAINING PROTEIN-RELATED"/>
    <property type="match status" value="1"/>
</dbReference>
<feature type="domain" description="GH16" evidence="2">
    <location>
        <begin position="80"/>
        <end position="322"/>
    </location>
</feature>
<evidence type="ECO:0000313" key="3">
    <source>
        <dbReference type="EMBL" id="KAK0621246.1"/>
    </source>
</evidence>
<dbReference type="Pfam" id="PF00722">
    <property type="entry name" value="Glyco_hydro_16"/>
    <property type="match status" value="1"/>
</dbReference>
<name>A0AA40C0V8_9PEZI</name>
<dbReference type="InterPro" id="IPR000757">
    <property type="entry name" value="Beta-glucanase-like"/>
</dbReference>
<accession>A0AA40C0V8</accession>
<keyword evidence="1" id="KW-0732">Signal</keyword>
<protein>
    <submittedName>
        <fullName evidence="3">Concanavalin A-like lectin/glucanase domain-containing protein</fullName>
    </submittedName>
</protein>
<keyword evidence="4" id="KW-1185">Reference proteome</keyword>
<dbReference type="PROSITE" id="PS51762">
    <property type="entry name" value="GH16_2"/>
    <property type="match status" value="1"/>
</dbReference>
<sequence>MEIAKLITSLPATLSSLIILISAAVPLAGAAADHPLTDDSKCGCFLTNGTSASYFSHHDFYDFRDQGQYARVPPVITSTADTSAADATSDYFKASGWTDRWMLGGWNNSGDAGRSDATVLMINSPNNIYIEKNTDPAAPASQTWLTLRTQRLAGFQTAAEIESVSAGYHFLSMRMLARTVGASGAITAMFTYRGAPALADVQEADLEVRTLDHPRNLVHYTNQPSYTEDGGTVDKATKNATMPYGMDWTSWAVHRFDWTPTTSTWYVDGHVVANISVQTPRDSSKVILNAWSDGGAWAGNMTEQEAAYLQIQWFELVYNSTDPKLRAEGQGNCTSVCSVDETSKQGQPVLLWGNGALSRADGLGSWMVWIPSVLVMGLMLVTS</sequence>
<evidence type="ECO:0000313" key="4">
    <source>
        <dbReference type="Proteomes" id="UP001174934"/>
    </source>
</evidence>
<feature type="chain" id="PRO_5041257770" evidence="1">
    <location>
        <begin position="33"/>
        <end position="383"/>
    </location>
</feature>
<dbReference type="EMBL" id="JAULSR010000004">
    <property type="protein sequence ID" value="KAK0621246.1"/>
    <property type="molecule type" value="Genomic_DNA"/>
</dbReference>
<dbReference type="InterPro" id="IPR013320">
    <property type="entry name" value="ConA-like_dom_sf"/>
</dbReference>
<dbReference type="SUPFAM" id="SSF49899">
    <property type="entry name" value="Concanavalin A-like lectins/glucanases"/>
    <property type="match status" value="1"/>
</dbReference>
<dbReference type="CDD" id="cd00413">
    <property type="entry name" value="Glyco_hydrolase_16"/>
    <property type="match status" value="1"/>
</dbReference>
<dbReference type="PANTHER" id="PTHR38121">
    <property type="entry name" value="GH16 DOMAIN-CONTAINING PROTEIN"/>
    <property type="match status" value="1"/>
</dbReference>
<evidence type="ECO:0000256" key="1">
    <source>
        <dbReference type="SAM" id="SignalP"/>
    </source>
</evidence>
<organism evidence="3 4">
    <name type="scientific">Bombardia bombarda</name>
    <dbReference type="NCBI Taxonomy" id="252184"/>
    <lineage>
        <taxon>Eukaryota</taxon>
        <taxon>Fungi</taxon>
        <taxon>Dikarya</taxon>
        <taxon>Ascomycota</taxon>
        <taxon>Pezizomycotina</taxon>
        <taxon>Sordariomycetes</taxon>
        <taxon>Sordariomycetidae</taxon>
        <taxon>Sordariales</taxon>
        <taxon>Lasiosphaeriaceae</taxon>
        <taxon>Bombardia</taxon>
    </lineage>
</organism>
<proteinExistence type="predicted"/>
<dbReference type="GO" id="GO:0005975">
    <property type="term" value="P:carbohydrate metabolic process"/>
    <property type="evidence" value="ECO:0007669"/>
    <property type="project" value="InterPro"/>
</dbReference>
<dbReference type="AlphaFoldDB" id="A0AA40C0V8"/>